<keyword evidence="2" id="KW-1185">Reference proteome</keyword>
<name>A0AAE2CXY6_9LAMI</name>
<organism evidence="1 2">
    <name type="scientific">Sesamum alatum</name>
    <dbReference type="NCBI Taxonomy" id="300844"/>
    <lineage>
        <taxon>Eukaryota</taxon>
        <taxon>Viridiplantae</taxon>
        <taxon>Streptophyta</taxon>
        <taxon>Embryophyta</taxon>
        <taxon>Tracheophyta</taxon>
        <taxon>Spermatophyta</taxon>
        <taxon>Magnoliopsida</taxon>
        <taxon>eudicotyledons</taxon>
        <taxon>Gunneridae</taxon>
        <taxon>Pentapetalae</taxon>
        <taxon>asterids</taxon>
        <taxon>lamiids</taxon>
        <taxon>Lamiales</taxon>
        <taxon>Pedaliaceae</taxon>
        <taxon>Sesamum</taxon>
    </lineage>
</organism>
<accession>A0AAE2CXY6</accession>
<evidence type="ECO:0000313" key="1">
    <source>
        <dbReference type="EMBL" id="KAK4438184.1"/>
    </source>
</evidence>
<comment type="caution">
    <text evidence="1">The sequence shown here is derived from an EMBL/GenBank/DDBJ whole genome shotgun (WGS) entry which is preliminary data.</text>
</comment>
<evidence type="ECO:0000313" key="2">
    <source>
        <dbReference type="Proteomes" id="UP001293254"/>
    </source>
</evidence>
<dbReference type="EMBL" id="JACGWO010000001">
    <property type="protein sequence ID" value="KAK4438184.1"/>
    <property type="molecule type" value="Genomic_DNA"/>
</dbReference>
<gene>
    <name evidence="1" type="ORF">Salat_0152600</name>
</gene>
<reference evidence="1" key="1">
    <citation type="submission" date="2020-06" db="EMBL/GenBank/DDBJ databases">
        <authorList>
            <person name="Li T."/>
            <person name="Hu X."/>
            <person name="Zhang T."/>
            <person name="Song X."/>
            <person name="Zhang H."/>
            <person name="Dai N."/>
            <person name="Sheng W."/>
            <person name="Hou X."/>
            <person name="Wei L."/>
        </authorList>
    </citation>
    <scope>NUCLEOTIDE SEQUENCE</scope>
    <source>
        <strain evidence="1">3651</strain>
        <tissue evidence="1">Leaf</tissue>
    </source>
</reference>
<dbReference type="Proteomes" id="UP001293254">
    <property type="component" value="Unassembled WGS sequence"/>
</dbReference>
<reference evidence="1" key="2">
    <citation type="journal article" date="2024" name="Plant">
        <title>Genomic evolution and insights into agronomic trait innovations of Sesamum species.</title>
        <authorList>
            <person name="Miao H."/>
            <person name="Wang L."/>
            <person name="Qu L."/>
            <person name="Liu H."/>
            <person name="Sun Y."/>
            <person name="Le M."/>
            <person name="Wang Q."/>
            <person name="Wei S."/>
            <person name="Zheng Y."/>
            <person name="Lin W."/>
            <person name="Duan Y."/>
            <person name="Cao H."/>
            <person name="Xiong S."/>
            <person name="Wang X."/>
            <person name="Wei L."/>
            <person name="Li C."/>
            <person name="Ma Q."/>
            <person name="Ju M."/>
            <person name="Zhao R."/>
            <person name="Li G."/>
            <person name="Mu C."/>
            <person name="Tian Q."/>
            <person name="Mei H."/>
            <person name="Zhang T."/>
            <person name="Gao T."/>
            <person name="Zhang H."/>
        </authorList>
    </citation>
    <scope>NUCLEOTIDE SEQUENCE</scope>
    <source>
        <strain evidence="1">3651</strain>
    </source>
</reference>
<sequence length="124" mass="13181">MLSGSNHLKALKPPGNTLALPIHFPQKMKLSDLSCTHLCRSTPSSNPSSPPAGFHRLVEMEAVGLLAVVELDSCGGVLERNVPAASCDVYAPSSATAEMDATRISTAMVRANRRSQKLNPPCKK</sequence>
<dbReference type="AlphaFoldDB" id="A0AAE2CXY6"/>
<proteinExistence type="predicted"/>
<protein>
    <submittedName>
        <fullName evidence="1">Uncharacterized protein</fullName>
    </submittedName>
</protein>